<dbReference type="HOGENOM" id="CLU_054933_0_0_9"/>
<keyword evidence="1" id="KW-0614">Plasmid</keyword>
<gene>
    <name evidence="1" type="ORF">JMA_39140</name>
</gene>
<accession>A0A0B5AX14</accession>
<name>A0A0B5AX14_9BACL</name>
<dbReference type="EMBL" id="CP009417">
    <property type="protein sequence ID" value="AJD93232.1"/>
    <property type="molecule type" value="Genomic_DNA"/>
</dbReference>
<dbReference type="AlphaFoldDB" id="A0A0B5AX14"/>
<geneLocation type="plasmid" evidence="2"/>
<evidence type="ECO:0008006" key="3">
    <source>
        <dbReference type="Google" id="ProtNLM"/>
    </source>
</evidence>
<evidence type="ECO:0000313" key="2">
    <source>
        <dbReference type="Proteomes" id="UP000031449"/>
    </source>
</evidence>
<protein>
    <recommendedName>
        <fullName evidence="3">Polymer-forming cytoskeletal protein</fullName>
    </recommendedName>
</protein>
<evidence type="ECO:0000313" key="1">
    <source>
        <dbReference type="EMBL" id="AJD93232.1"/>
    </source>
</evidence>
<dbReference type="Proteomes" id="UP000031449">
    <property type="component" value="Plasmid unnamed"/>
</dbReference>
<dbReference type="BioCyc" id="JESP1508404:G14D9-13198-MONOMER"/>
<dbReference type="OrthoDB" id="7923656at2"/>
<keyword evidence="2" id="KW-1185">Reference proteome</keyword>
<proteinExistence type="predicted"/>
<sequence>MSKQKKYSMMKVSPNYYQITALIDIPKWGVKAGDRGGFIEKEENLSQDGDGWVGHGCSVEGGSHVKHGLVSNRSTLTGRVTLTNGEVRNSKLDGEIQVNGAILIENSSIYKKGAFTGYGFVKDSFVTNGRFHAGVQLQNTKIESKNDCIFFRSVRCEHVILTVRTANFHKFCEMNTVEIQAKEMRGFEGFEMKHVKANIETIFQIGEEDVFDEEESKSVLVGEEDNPILLKGQRVNLMRAVIQDSPSLMGNISVIESTISGMSKIDLQNGVIKNSTISEMATVKHAGKGMAVIQKMELSGEDHYEIN</sequence>
<dbReference type="KEGG" id="jeo:JMA_39140"/>
<organism evidence="1 2">
    <name type="scientific">Jeotgalibacillus malaysiensis</name>
    <dbReference type="NCBI Taxonomy" id="1508404"/>
    <lineage>
        <taxon>Bacteria</taxon>
        <taxon>Bacillati</taxon>
        <taxon>Bacillota</taxon>
        <taxon>Bacilli</taxon>
        <taxon>Bacillales</taxon>
        <taxon>Caryophanaceae</taxon>
        <taxon>Jeotgalibacillus</taxon>
    </lineage>
</organism>
<reference evidence="1 2" key="1">
    <citation type="submission" date="2014-08" db="EMBL/GenBank/DDBJ databases">
        <title>Complete genome of a marine bacteria Jeotgalibacillus malaysiensis.</title>
        <authorList>
            <person name="Yaakop A.S."/>
            <person name="Chan K.-G."/>
            <person name="Goh K.M."/>
        </authorList>
    </citation>
    <scope>NUCLEOTIDE SEQUENCE [LARGE SCALE GENOMIC DNA]</scope>
    <source>
        <strain evidence="1 2">D5</strain>
        <plasmid evidence="2">Plasmid</plasmid>
    </source>
</reference>